<gene>
    <name evidence="8" type="ORF">MONAX_5E034090</name>
</gene>
<evidence type="ECO:0000259" key="7">
    <source>
        <dbReference type="PROSITE" id="PS50835"/>
    </source>
</evidence>
<keyword evidence="2" id="KW-0391">Immunity</keyword>
<organism evidence="8 9">
    <name type="scientific">Marmota monax</name>
    <name type="common">Woodchuck</name>
    <dbReference type="NCBI Taxonomy" id="9995"/>
    <lineage>
        <taxon>Eukaryota</taxon>
        <taxon>Metazoa</taxon>
        <taxon>Chordata</taxon>
        <taxon>Craniata</taxon>
        <taxon>Vertebrata</taxon>
        <taxon>Euteleostomi</taxon>
        <taxon>Mammalia</taxon>
        <taxon>Eutheria</taxon>
        <taxon>Euarchontoglires</taxon>
        <taxon>Glires</taxon>
        <taxon>Rodentia</taxon>
        <taxon>Sciuromorpha</taxon>
        <taxon>Sciuridae</taxon>
        <taxon>Xerinae</taxon>
        <taxon>Marmotini</taxon>
        <taxon>Marmota</taxon>
    </lineage>
</organism>
<dbReference type="AlphaFoldDB" id="A0A5E4CVI0"/>
<evidence type="ECO:0000313" key="9">
    <source>
        <dbReference type="Proteomes" id="UP000335636"/>
    </source>
</evidence>
<evidence type="ECO:0000313" key="8">
    <source>
        <dbReference type="EMBL" id="VTJ85834.1"/>
    </source>
</evidence>
<dbReference type="PROSITE" id="PS50835">
    <property type="entry name" value="IG_LIKE"/>
    <property type="match status" value="1"/>
</dbReference>
<sequence>MVFQMWPLPVGFNVRWGDLHQRIQTLVDFLTDWMKAEFFCVAHNLLIFAAPQALSTCYFIAVMLLCTRTSGKHLQSNVIDSFQSVDVAGGSRAQSVTQPDLHVTVTEGVRLELRCNYSYAATPYLFWYVQYPDQHLEHLLTYLARDTLVKGIKGFEAEFKESESSFNLRKSSAHLSDSAKYFCAPVAQCLGLQGELSTNLL</sequence>
<dbReference type="PANTHER" id="PTHR19367">
    <property type="entry name" value="T-CELL RECEPTOR ALPHA CHAIN V REGION"/>
    <property type="match status" value="1"/>
</dbReference>
<evidence type="ECO:0000256" key="6">
    <source>
        <dbReference type="ARBA" id="ARBA00043266"/>
    </source>
</evidence>
<dbReference type="GO" id="GO:0002250">
    <property type="term" value="P:adaptive immune response"/>
    <property type="evidence" value="ECO:0007669"/>
    <property type="project" value="UniProtKB-KW"/>
</dbReference>
<name>A0A5E4CVI0_MARMO</name>
<accession>A0A5E4CVI0</accession>
<keyword evidence="5" id="KW-0393">Immunoglobulin domain</keyword>
<dbReference type="Pfam" id="PF07686">
    <property type="entry name" value="V-set"/>
    <property type="match status" value="1"/>
</dbReference>
<proteinExistence type="predicted"/>
<feature type="domain" description="Ig-like" evidence="7">
    <location>
        <begin position="93"/>
        <end position="183"/>
    </location>
</feature>
<keyword evidence="4" id="KW-0675">Receptor</keyword>
<dbReference type="Proteomes" id="UP000335636">
    <property type="component" value="Unassembled WGS sequence"/>
</dbReference>
<evidence type="ECO:0000256" key="1">
    <source>
        <dbReference type="ARBA" id="ARBA00022729"/>
    </source>
</evidence>
<dbReference type="EMBL" id="CABDUW010002192">
    <property type="protein sequence ID" value="VTJ85834.1"/>
    <property type="molecule type" value="Genomic_DNA"/>
</dbReference>
<dbReference type="GO" id="GO:0042101">
    <property type="term" value="C:T cell receptor complex"/>
    <property type="evidence" value="ECO:0007669"/>
    <property type="project" value="UniProtKB-KW"/>
</dbReference>
<protein>
    <recommendedName>
        <fullName evidence="7">Ig-like domain-containing protein</fullName>
    </recommendedName>
</protein>
<dbReference type="InterPro" id="IPR051287">
    <property type="entry name" value="TCR_variable_region"/>
</dbReference>
<dbReference type="InterPro" id="IPR013106">
    <property type="entry name" value="Ig_V-set"/>
</dbReference>
<dbReference type="InterPro" id="IPR013783">
    <property type="entry name" value="Ig-like_fold"/>
</dbReference>
<comment type="caution">
    <text evidence="8">The sequence shown here is derived from an EMBL/GenBank/DDBJ whole genome shotgun (WGS) entry which is preliminary data.</text>
</comment>
<reference evidence="8" key="1">
    <citation type="submission" date="2019-04" db="EMBL/GenBank/DDBJ databases">
        <authorList>
            <person name="Alioto T."/>
            <person name="Alioto T."/>
        </authorList>
    </citation>
    <scope>NUCLEOTIDE SEQUENCE [LARGE SCALE GENOMIC DNA]</scope>
</reference>
<dbReference type="InterPro" id="IPR036179">
    <property type="entry name" value="Ig-like_dom_sf"/>
</dbReference>
<evidence type="ECO:0000256" key="5">
    <source>
        <dbReference type="ARBA" id="ARBA00023319"/>
    </source>
</evidence>
<keyword evidence="3" id="KW-1064">Adaptive immunity</keyword>
<dbReference type="Gene3D" id="2.60.40.10">
    <property type="entry name" value="Immunoglobulins"/>
    <property type="match status" value="1"/>
</dbReference>
<keyword evidence="6" id="KW-1279">T cell receptor</keyword>
<evidence type="ECO:0000256" key="3">
    <source>
        <dbReference type="ARBA" id="ARBA00023130"/>
    </source>
</evidence>
<dbReference type="PANTHER" id="PTHR19367:SF8">
    <property type="entry name" value="T CELL RECEPTOR ALPHA VARIABLE 3"/>
    <property type="match status" value="1"/>
</dbReference>
<evidence type="ECO:0000256" key="2">
    <source>
        <dbReference type="ARBA" id="ARBA00022859"/>
    </source>
</evidence>
<dbReference type="InterPro" id="IPR007110">
    <property type="entry name" value="Ig-like_dom"/>
</dbReference>
<keyword evidence="1" id="KW-0732">Signal</keyword>
<dbReference type="SUPFAM" id="SSF48726">
    <property type="entry name" value="Immunoglobulin"/>
    <property type="match status" value="1"/>
</dbReference>
<keyword evidence="9" id="KW-1185">Reference proteome</keyword>
<evidence type="ECO:0000256" key="4">
    <source>
        <dbReference type="ARBA" id="ARBA00023170"/>
    </source>
</evidence>